<protein>
    <recommendedName>
        <fullName evidence="4">BESS domain-containing protein</fullName>
    </recommendedName>
</protein>
<organism evidence="2 3">
    <name type="scientific">Trachymyrmex cornetzi</name>
    <dbReference type="NCBI Taxonomy" id="471704"/>
    <lineage>
        <taxon>Eukaryota</taxon>
        <taxon>Metazoa</taxon>
        <taxon>Ecdysozoa</taxon>
        <taxon>Arthropoda</taxon>
        <taxon>Hexapoda</taxon>
        <taxon>Insecta</taxon>
        <taxon>Pterygota</taxon>
        <taxon>Neoptera</taxon>
        <taxon>Endopterygota</taxon>
        <taxon>Hymenoptera</taxon>
        <taxon>Apocrita</taxon>
        <taxon>Aculeata</taxon>
        <taxon>Formicoidea</taxon>
        <taxon>Formicidae</taxon>
        <taxon>Myrmicinae</taxon>
        <taxon>Trachymyrmex</taxon>
    </lineage>
</organism>
<evidence type="ECO:0008006" key="4">
    <source>
        <dbReference type="Google" id="ProtNLM"/>
    </source>
</evidence>
<evidence type="ECO:0000313" key="3">
    <source>
        <dbReference type="Proteomes" id="UP000078492"/>
    </source>
</evidence>
<accession>A0A151JN74</accession>
<dbReference type="AlphaFoldDB" id="A0A151JN74"/>
<proteinExistence type="predicted"/>
<dbReference type="Proteomes" id="UP000078492">
    <property type="component" value="Unassembled WGS sequence"/>
</dbReference>
<keyword evidence="3" id="KW-1185">Reference proteome</keyword>
<evidence type="ECO:0000256" key="1">
    <source>
        <dbReference type="SAM" id="MobiDB-lite"/>
    </source>
</evidence>
<evidence type="ECO:0000313" key="2">
    <source>
        <dbReference type="EMBL" id="KYN27503.1"/>
    </source>
</evidence>
<sequence>MATRKLLPLFISNVINECDSSSSSSLSSSSSSDSEDEGLQALYLVQLINETCNEVTVRKKLENYVEIIVPGYTKYEFKEHFRIFPDTFEEVLSFIGPRLNATNSASGRKPIPANTQLFIALWYMATPDSYRTISTLSNEVKISSNENTVSSKSMQLSPSSASFDTENTTDYSDTSNDMFVSSNIPSEKSKTLKPILKTNKKQKHNDSEIQTALLDFIKEPIPHVDAIDGYLKTLGEALRRLPYRKRKLMEMKFLQMVLEAEEN</sequence>
<dbReference type="EMBL" id="KQ978923">
    <property type="protein sequence ID" value="KYN27503.1"/>
    <property type="molecule type" value="Genomic_DNA"/>
</dbReference>
<gene>
    <name evidence="2" type="ORF">ALC57_03101</name>
</gene>
<reference evidence="2 3" key="1">
    <citation type="submission" date="2015-09" db="EMBL/GenBank/DDBJ databases">
        <title>Trachymyrmex cornetzi WGS genome.</title>
        <authorList>
            <person name="Nygaard S."/>
            <person name="Hu H."/>
            <person name="Boomsma J."/>
            <person name="Zhang G."/>
        </authorList>
    </citation>
    <scope>NUCLEOTIDE SEQUENCE [LARGE SCALE GENOMIC DNA]</scope>
    <source>
        <strain evidence="2">Tcor2-1</strain>
        <tissue evidence="2">Whole body</tissue>
    </source>
</reference>
<name>A0A151JN74_9HYME</name>
<feature type="region of interest" description="Disordered" evidence="1">
    <location>
        <begin position="147"/>
        <end position="168"/>
    </location>
</feature>